<dbReference type="Proteomes" id="UP001054837">
    <property type="component" value="Unassembled WGS sequence"/>
</dbReference>
<protein>
    <submittedName>
        <fullName evidence="2">Uncharacterized protein</fullName>
    </submittedName>
</protein>
<dbReference type="Pfam" id="PF06585">
    <property type="entry name" value="JHBP"/>
    <property type="match status" value="1"/>
</dbReference>
<sequence length="327" mass="36945">MGDFLKCVRSGNKATTLFPLVGTKNQTEKVSNELLKRPRKDFHVEELSASKRNEDVSSFSGNIATLIKIDLLEIPNLKMKSVFAFIFILFAWVVIAVNTSAEIIRQDVEADPDLEKYLREAIDNFREQMKVGIPEIKMPILDPLELKDLDINVDENLATMELKIKTIIVNGLSSFKFHHIYPDLESFFLQVNLTIPQVTSSGEYSLTGKLLKIFPLKGNGNFQINITEGEISGIGQLEFVNDTLEMTKLKLDFIWKKLEIFLENFLGGGKFAQVLQKIIPAAGKSVFDNFKPDILKMMNRALIDEVNKELRKPEVKKIIEGILPGGI</sequence>
<dbReference type="AlphaFoldDB" id="A0AAV4SLW8"/>
<dbReference type="PANTHER" id="PTHR11008">
    <property type="entry name" value="PROTEIN TAKEOUT-LIKE PROTEIN"/>
    <property type="match status" value="1"/>
</dbReference>
<gene>
    <name evidence="2" type="primary">AVEN_12704_1</name>
    <name evidence="2" type="ORF">CDAR_33051</name>
</gene>
<keyword evidence="3" id="KW-1185">Reference proteome</keyword>
<accession>A0AAV4SLW8</accession>
<evidence type="ECO:0000313" key="2">
    <source>
        <dbReference type="EMBL" id="GIY34231.1"/>
    </source>
</evidence>
<evidence type="ECO:0000256" key="1">
    <source>
        <dbReference type="SAM" id="Phobius"/>
    </source>
</evidence>
<dbReference type="Gene3D" id="3.15.10.30">
    <property type="entry name" value="Haemolymph juvenile hormone binding protein"/>
    <property type="match status" value="1"/>
</dbReference>
<dbReference type="PANTHER" id="PTHR11008:SF9">
    <property type="entry name" value="PROTEIN TAKEOUT-LIKE PROTEIN"/>
    <property type="match status" value="1"/>
</dbReference>
<evidence type="ECO:0000313" key="3">
    <source>
        <dbReference type="Proteomes" id="UP001054837"/>
    </source>
</evidence>
<dbReference type="InterPro" id="IPR010562">
    <property type="entry name" value="Haemolymph_juvenile_hormone-bd"/>
</dbReference>
<name>A0AAV4SLW8_9ARAC</name>
<organism evidence="2 3">
    <name type="scientific">Caerostris darwini</name>
    <dbReference type="NCBI Taxonomy" id="1538125"/>
    <lineage>
        <taxon>Eukaryota</taxon>
        <taxon>Metazoa</taxon>
        <taxon>Ecdysozoa</taxon>
        <taxon>Arthropoda</taxon>
        <taxon>Chelicerata</taxon>
        <taxon>Arachnida</taxon>
        <taxon>Araneae</taxon>
        <taxon>Araneomorphae</taxon>
        <taxon>Entelegynae</taxon>
        <taxon>Araneoidea</taxon>
        <taxon>Araneidae</taxon>
        <taxon>Caerostris</taxon>
    </lineage>
</organism>
<proteinExistence type="predicted"/>
<dbReference type="SMART" id="SM00700">
    <property type="entry name" value="JHBP"/>
    <property type="match status" value="1"/>
</dbReference>
<keyword evidence="1" id="KW-0472">Membrane</keyword>
<dbReference type="EMBL" id="BPLQ01008042">
    <property type="protein sequence ID" value="GIY34231.1"/>
    <property type="molecule type" value="Genomic_DNA"/>
</dbReference>
<keyword evidence="1" id="KW-1133">Transmembrane helix</keyword>
<reference evidence="2 3" key="1">
    <citation type="submission" date="2021-06" db="EMBL/GenBank/DDBJ databases">
        <title>Caerostris darwini draft genome.</title>
        <authorList>
            <person name="Kono N."/>
            <person name="Arakawa K."/>
        </authorList>
    </citation>
    <scope>NUCLEOTIDE SEQUENCE [LARGE SCALE GENOMIC DNA]</scope>
</reference>
<comment type="caution">
    <text evidence="2">The sequence shown here is derived from an EMBL/GenBank/DDBJ whole genome shotgun (WGS) entry which is preliminary data.</text>
</comment>
<feature type="transmembrane region" description="Helical" evidence="1">
    <location>
        <begin position="82"/>
        <end position="101"/>
    </location>
</feature>
<keyword evidence="1" id="KW-0812">Transmembrane</keyword>
<dbReference type="InterPro" id="IPR038606">
    <property type="entry name" value="To_sf"/>
</dbReference>